<proteinExistence type="inferred from homology"/>
<feature type="region of interest" description="Disordered" evidence="6">
    <location>
        <begin position="334"/>
        <end position="359"/>
    </location>
</feature>
<evidence type="ECO:0000313" key="9">
    <source>
        <dbReference type="EMBL" id="KAJ5489206.1"/>
    </source>
</evidence>
<evidence type="ECO:0000259" key="8">
    <source>
        <dbReference type="Pfam" id="PF20684"/>
    </source>
</evidence>
<evidence type="ECO:0000256" key="5">
    <source>
        <dbReference type="ARBA" id="ARBA00038359"/>
    </source>
</evidence>
<evidence type="ECO:0000256" key="6">
    <source>
        <dbReference type="SAM" id="MobiDB-lite"/>
    </source>
</evidence>
<dbReference type="EMBL" id="JAPWDQ010000004">
    <property type="protein sequence ID" value="KAJ5489206.1"/>
    <property type="molecule type" value="Genomic_DNA"/>
</dbReference>
<dbReference type="Proteomes" id="UP001148312">
    <property type="component" value="Unassembled WGS sequence"/>
</dbReference>
<organism evidence="9 10">
    <name type="scientific">Penicillium diatomitis</name>
    <dbReference type="NCBI Taxonomy" id="2819901"/>
    <lineage>
        <taxon>Eukaryota</taxon>
        <taxon>Fungi</taxon>
        <taxon>Dikarya</taxon>
        <taxon>Ascomycota</taxon>
        <taxon>Pezizomycotina</taxon>
        <taxon>Eurotiomycetes</taxon>
        <taxon>Eurotiomycetidae</taxon>
        <taxon>Eurotiales</taxon>
        <taxon>Aspergillaceae</taxon>
        <taxon>Penicillium</taxon>
    </lineage>
</organism>
<dbReference type="PANTHER" id="PTHR33048">
    <property type="entry name" value="PTH11-LIKE INTEGRAL MEMBRANE PROTEIN (AFU_ORTHOLOGUE AFUA_5G11245)"/>
    <property type="match status" value="1"/>
</dbReference>
<reference evidence="9" key="1">
    <citation type="submission" date="2022-12" db="EMBL/GenBank/DDBJ databases">
        <authorList>
            <person name="Petersen C."/>
        </authorList>
    </citation>
    <scope>NUCLEOTIDE SEQUENCE</scope>
    <source>
        <strain evidence="9">IBT 30728</strain>
    </source>
</reference>
<keyword evidence="3 7" id="KW-1133">Transmembrane helix</keyword>
<dbReference type="Pfam" id="PF20684">
    <property type="entry name" value="Fung_rhodopsin"/>
    <property type="match status" value="1"/>
</dbReference>
<dbReference type="PANTHER" id="PTHR33048:SF47">
    <property type="entry name" value="INTEGRAL MEMBRANE PROTEIN-RELATED"/>
    <property type="match status" value="1"/>
</dbReference>
<dbReference type="GO" id="GO:0016020">
    <property type="term" value="C:membrane"/>
    <property type="evidence" value="ECO:0007669"/>
    <property type="project" value="UniProtKB-SubCell"/>
</dbReference>
<evidence type="ECO:0000256" key="2">
    <source>
        <dbReference type="ARBA" id="ARBA00022692"/>
    </source>
</evidence>
<comment type="similarity">
    <text evidence="5">Belongs to the SAT4 family.</text>
</comment>
<dbReference type="GeneID" id="81623947"/>
<evidence type="ECO:0000256" key="1">
    <source>
        <dbReference type="ARBA" id="ARBA00004141"/>
    </source>
</evidence>
<accession>A0A9X0BXV8</accession>
<reference evidence="9" key="2">
    <citation type="journal article" date="2023" name="IMA Fungus">
        <title>Comparative genomic study of the Penicillium genus elucidates a diverse pangenome and 15 lateral gene transfer events.</title>
        <authorList>
            <person name="Petersen C."/>
            <person name="Sorensen T."/>
            <person name="Nielsen M.R."/>
            <person name="Sondergaard T.E."/>
            <person name="Sorensen J.L."/>
            <person name="Fitzpatrick D.A."/>
            <person name="Frisvad J.C."/>
            <person name="Nielsen K.L."/>
        </authorList>
    </citation>
    <scope>NUCLEOTIDE SEQUENCE</scope>
    <source>
        <strain evidence="9">IBT 30728</strain>
    </source>
</reference>
<evidence type="ECO:0000256" key="3">
    <source>
        <dbReference type="ARBA" id="ARBA00022989"/>
    </source>
</evidence>
<feature type="transmembrane region" description="Helical" evidence="7">
    <location>
        <begin position="140"/>
        <end position="162"/>
    </location>
</feature>
<dbReference type="RefSeq" id="XP_056791239.1">
    <property type="nucleotide sequence ID" value="XM_056933698.1"/>
</dbReference>
<keyword evidence="10" id="KW-1185">Reference proteome</keyword>
<feature type="transmembrane region" description="Helical" evidence="7">
    <location>
        <begin position="221"/>
        <end position="245"/>
    </location>
</feature>
<dbReference type="InterPro" id="IPR052337">
    <property type="entry name" value="SAT4-like"/>
</dbReference>
<dbReference type="AlphaFoldDB" id="A0A9X0BXV8"/>
<comment type="caution">
    <text evidence="9">The sequence shown here is derived from an EMBL/GenBank/DDBJ whole genome shotgun (WGS) entry which is preliminary data.</text>
</comment>
<sequence length="436" mass="48661">MTIPKDILAAKAAGRIPDGISLEYLAQSRNHPAIVGILFVACFAAFILLLRLYARAFLVKRLGLDDWLAVLTMQVRLDCGVTFYGLRGMATYKRLHIQIIYIPFVVLCIVLINLGSGRHIEYIQYVLPLSTVRQTEVLDFVAHIFYTTALFLCRLSGLAFYFRISAQKSKLRLAIIFVACLMFGAYLPQLFLLIFHCLPVTGLWPYEWQTEPVSYQCITWGLVYSVNSGVSLACDVMMFIIPGILIHRLHISSRQKVQLSIVMFPGVLVIVISAIRVWLVVEGQWATDGSWAYNPMLCVENAEISGTLIALSVPALKPLFGNIFTHLNDLTPSHGRSRFTTRRNQPNPVSGDGSATRDDKKLLNWSQRGQDSHEMVPAEVFVSRDPRIRGSLITTPGIRVTNEVDVTRSNTARTHSRASSGRASSSSARVHTPPLL</sequence>
<feature type="compositionally biased region" description="Low complexity" evidence="6">
    <location>
        <begin position="417"/>
        <end position="429"/>
    </location>
</feature>
<evidence type="ECO:0000313" key="10">
    <source>
        <dbReference type="Proteomes" id="UP001148312"/>
    </source>
</evidence>
<keyword evidence="2 7" id="KW-0812">Transmembrane</keyword>
<feature type="transmembrane region" description="Helical" evidence="7">
    <location>
        <begin position="99"/>
        <end position="120"/>
    </location>
</feature>
<comment type="subcellular location">
    <subcellularLocation>
        <location evidence="1">Membrane</location>
        <topology evidence="1">Multi-pass membrane protein</topology>
    </subcellularLocation>
</comment>
<feature type="domain" description="Rhodopsin" evidence="8">
    <location>
        <begin position="50"/>
        <end position="320"/>
    </location>
</feature>
<feature type="transmembrane region" description="Helical" evidence="7">
    <location>
        <begin position="174"/>
        <end position="201"/>
    </location>
</feature>
<evidence type="ECO:0000256" key="7">
    <source>
        <dbReference type="SAM" id="Phobius"/>
    </source>
</evidence>
<name>A0A9X0BXV8_9EURO</name>
<feature type="transmembrane region" description="Helical" evidence="7">
    <location>
        <begin position="33"/>
        <end position="54"/>
    </location>
</feature>
<protein>
    <recommendedName>
        <fullName evidence="8">Rhodopsin domain-containing protein</fullName>
    </recommendedName>
</protein>
<feature type="region of interest" description="Disordered" evidence="6">
    <location>
        <begin position="404"/>
        <end position="436"/>
    </location>
</feature>
<feature type="transmembrane region" description="Helical" evidence="7">
    <location>
        <begin position="257"/>
        <end position="279"/>
    </location>
</feature>
<keyword evidence="4 7" id="KW-0472">Membrane</keyword>
<dbReference type="InterPro" id="IPR049326">
    <property type="entry name" value="Rhodopsin_dom_fungi"/>
</dbReference>
<gene>
    <name evidence="9" type="ORF">N7539_004096</name>
</gene>
<evidence type="ECO:0000256" key="4">
    <source>
        <dbReference type="ARBA" id="ARBA00023136"/>
    </source>
</evidence>